<dbReference type="EMBL" id="OC316568">
    <property type="protein sequence ID" value="CAD7392659.1"/>
    <property type="molecule type" value="Genomic_DNA"/>
</dbReference>
<evidence type="ECO:0000313" key="1">
    <source>
        <dbReference type="EMBL" id="CAD7392659.1"/>
    </source>
</evidence>
<accession>A0A7R9CC33</accession>
<organism evidence="1">
    <name type="scientific">Timema cristinae</name>
    <name type="common">Walking stick</name>
    <dbReference type="NCBI Taxonomy" id="61476"/>
    <lineage>
        <taxon>Eukaryota</taxon>
        <taxon>Metazoa</taxon>
        <taxon>Ecdysozoa</taxon>
        <taxon>Arthropoda</taxon>
        <taxon>Hexapoda</taxon>
        <taxon>Insecta</taxon>
        <taxon>Pterygota</taxon>
        <taxon>Neoptera</taxon>
        <taxon>Polyneoptera</taxon>
        <taxon>Phasmatodea</taxon>
        <taxon>Timematodea</taxon>
        <taxon>Timematoidea</taxon>
        <taxon>Timematidae</taxon>
        <taxon>Timema</taxon>
    </lineage>
</organism>
<name>A0A7R9CC33_TIMCR</name>
<sequence>MLEDKHPARKEMYILASVDTSSCLRLKKHKNIMNIDLLKGAVEETALTIIITYLMIDKNSLVRREAPKIL</sequence>
<protein>
    <submittedName>
        <fullName evidence="1">Uncharacterized protein</fullName>
    </submittedName>
</protein>
<proteinExistence type="predicted"/>
<gene>
    <name evidence="1" type="ORF">TCEB3V08_LOCUS671</name>
</gene>
<reference evidence="1" key="1">
    <citation type="submission" date="2020-11" db="EMBL/GenBank/DDBJ databases">
        <authorList>
            <person name="Tran Van P."/>
        </authorList>
    </citation>
    <scope>NUCLEOTIDE SEQUENCE</scope>
</reference>
<dbReference type="AlphaFoldDB" id="A0A7R9CC33"/>